<dbReference type="AlphaFoldDB" id="A0A2A4Y9W4"/>
<name>A0A2A4Y9W4_UNCAE</name>
<dbReference type="SUPFAM" id="SSF52096">
    <property type="entry name" value="ClpP/crotonase"/>
    <property type="match status" value="1"/>
</dbReference>
<dbReference type="SUPFAM" id="SSF50156">
    <property type="entry name" value="PDZ domain-like"/>
    <property type="match status" value="1"/>
</dbReference>
<dbReference type="NCBIfam" id="TIGR00225">
    <property type="entry name" value="prc"/>
    <property type="match status" value="1"/>
</dbReference>
<reference evidence="8" key="1">
    <citation type="submission" date="2017-08" db="EMBL/GenBank/DDBJ databases">
        <title>A dynamic microbial community with high functional redundancy inhabits the cold, oxic subseafloor aquifer.</title>
        <authorList>
            <person name="Tully B.J."/>
            <person name="Wheat C.G."/>
            <person name="Glazer B.T."/>
            <person name="Huber J.A."/>
        </authorList>
    </citation>
    <scope>NUCLEOTIDE SEQUENCE [LARGE SCALE GENOMIC DNA]</scope>
</reference>
<dbReference type="InterPro" id="IPR001478">
    <property type="entry name" value="PDZ"/>
</dbReference>
<gene>
    <name evidence="7" type="ORF">COB11_08640</name>
</gene>
<comment type="similarity">
    <text evidence="1 5">Belongs to the peptidase S41A family.</text>
</comment>
<evidence type="ECO:0000259" key="6">
    <source>
        <dbReference type="PROSITE" id="PS50106"/>
    </source>
</evidence>
<dbReference type="Pfam" id="PF17804">
    <property type="entry name" value="TSP_NTD"/>
    <property type="match status" value="1"/>
</dbReference>
<dbReference type="EMBL" id="NVUU01000141">
    <property type="protein sequence ID" value="PCI91157.1"/>
    <property type="molecule type" value="Genomic_DNA"/>
</dbReference>
<evidence type="ECO:0000256" key="1">
    <source>
        <dbReference type="ARBA" id="ARBA00009179"/>
    </source>
</evidence>
<dbReference type="CDD" id="cd06782">
    <property type="entry name" value="cpPDZ_CPP-like"/>
    <property type="match status" value="1"/>
</dbReference>
<organism evidence="7 8">
    <name type="scientific">Aerophobetes bacterium</name>
    <dbReference type="NCBI Taxonomy" id="2030807"/>
    <lineage>
        <taxon>Bacteria</taxon>
        <taxon>Candidatus Aerophobota</taxon>
    </lineage>
</organism>
<dbReference type="Pfam" id="PF00595">
    <property type="entry name" value="PDZ"/>
    <property type="match status" value="1"/>
</dbReference>
<dbReference type="PANTHER" id="PTHR32060">
    <property type="entry name" value="TAIL-SPECIFIC PROTEASE"/>
    <property type="match status" value="1"/>
</dbReference>
<dbReference type="Proteomes" id="UP000217838">
    <property type="component" value="Unassembled WGS sequence"/>
</dbReference>
<keyword evidence="2 5" id="KW-0645">Protease</keyword>
<dbReference type="InterPro" id="IPR036034">
    <property type="entry name" value="PDZ_sf"/>
</dbReference>
<dbReference type="GO" id="GO:0004175">
    <property type="term" value="F:endopeptidase activity"/>
    <property type="evidence" value="ECO:0007669"/>
    <property type="project" value="TreeGrafter"/>
</dbReference>
<sequence length="659" mass="75663">MRFLKITVALSVALSCLLPSNGYSEKDLRYQNIRQNMQQIFSYHIENKNFSGKIIQRSLKIYLEQFDPDNIYLLRSETKEFLNLDNKDIYKISKQYERDRFDTYQKANDLIQGSISRHRRIRNEIFPELAIVDLSSFKEVQFDDAVPKTEKDLKNRLKYKFMRMLAIREKKAGAPFSKHRREKILALYEKKLRRLESTYYFADEKGLQHDPKTVEHYQVLHILKSITKSLDAHSAYYSTEEASELRTSLKKQFQGIGIVLKEGEDGIYISDLIAGGPAYSSGMIQSGDFLLAVDNFNIQEATFDEVLEHLRGDEGSTVELLVKNEKNSKPVRVKLRREKIVLHEERLSYTYEPYADGIIGKIVLPGFYDNGEGVNAERDLREAINSLKEKGPIYGLVIDMRQNSGGFLSQAVKVAGLFIVKGIVVISKYSDGEIRYMRDLDGRVHYQGPLVLLTSKVSASAAEIVAQALQDYGVAVVVGDERTYGKGSMQYQTVTEENAKSYFKVTVGRYYTISGRSTQIEGVKADIVVPTEFAPYSIGEKYLEYPLSADSLDFETAFAEKSQYKNFQKKYQSLFHVEETQWKKMLPTLKTNSQKRLARDENFQAFMRKINGQDAGARLQIKKKRTAREDDYGTDDIQVKESVNIIKDMIYIDSRSSSR</sequence>
<dbReference type="PROSITE" id="PS51257">
    <property type="entry name" value="PROKAR_LIPOPROTEIN"/>
    <property type="match status" value="1"/>
</dbReference>
<comment type="caution">
    <text evidence="7">The sequence shown here is derived from an EMBL/GenBank/DDBJ whole genome shotgun (WGS) entry which is preliminary data.</text>
</comment>
<dbReference type="SMART" id="SM00245">
    <property type="entry name" value="TSPc"/>
    <property type="match status" value="1"/>
</dbReference>
<evidence type="ECO:0000256" key="4">
    <source>
        <dbReference type="ARBA" id="ARBA00022825"/>
    </source>
</evidence>
<dbReference type="GO" id="GO:0007165">
    <property type="term" value="P:signal transduction"/>
    <property type="evidence" value="ECO:0007669"/>
    <property type="project" value="TreeGrafter"/>
</dbReference>
<accession>A0A2A4Y9W4</accession>
<keyword evidence="4 5" id="KW-0720">Serine protease</keyword>
<dbReference type="GO" id="GO:0006508">
    <property type="term" value="P:proteolysis"/>
    <property type="evidence" value="ECO:0007669"/>
    <property type="project" value="UniProtKB-KW"/>
</dbReference>
<protein>
    <submittedName>
        <fullName evidence="7">Tail-specific protease</fullName>
    </submittedName>
</protein>
<evidence type="ECO:0000313" key="8">
    <source>
        <dbReference type="Proteomes" id="UP000217838"/>
    </source>
</evidence>
<dbReference type="InterPro" id="IPR005151">
    <property type="entry name" value="Tail-specific_protease"/>
</dbReference>
<dbReference type="Pfam" id="PF03572">
    <property type="entry name" value="Peptidase_S41"/>
    <property type="match status" value="1"/>
</dbReference>
<keyword evidence="3 5" id="KW-0378">Hydrolase</keyword>
<dbReference type="GO" id="GO:0008236">
    <property type="term" value="F:serine-type peptidase activity"/>
    <property type="evidence" value="ECO:0007669"/>
    <property type="project" value="UniProtKB-KW"/>
</dbReference>
<dbReference type="Gene3D" id="2.30.42.10">
    <property type="match status" value="1"/>
</dbReference>
<evidence type="ECO:0000313" key="7">
    <source>
        <dbReference type="EMBL" id="PCI91157.1"/>
    </source>
</evidence>
<evidence type="ECO:0000256" key="3">
    <source>
        <dbReference type="ARBA" id="ARBA00022801"/>
    </source>
</evidence>
<dbReference type="InterPro" id="IPR040573">
    <property type="entry name" value="TSP_N"/>
</dbReference>
<dbReference type="Gene3D" id="3.30.750.44">
    <property type="match status" value="1"/>
</dbReference>
<proteinExistence type="inferred from homology"/>
<evidence type="ECO:0000256" key="5">
    <source>
        <dbReference type="RuleBase" id="RU004404"/>
    </source>
</evidence>
<dbReference type="Gene3D" id="3.90.226.10">
    <property type="entry name" value="2-enoyl-CoA Hydratase, Chain A, domain 1"/>
    <property type="match status" value="1"/>
</dbReference>
<dbReference type="PANTHER" id="PTHR32060:SF30">
    <property type="entry name" value="CARBOXY-TERMINAL PROCESSING PROTEASE CTPA"/>
    <property type="match status" value="1"/>
</dbReference>
<feature type="domain" description="PDZ" evidence="6">
    <location>
        <begin position="246"/>
        <end position="325"/>
    </location>
</feature>
<dbReference type="CDD" id="cd07560">
    <property type="entry name" value="Peptidase_S41_CPP"/>
    <property type="match status" value="1"/>
</dbReference>
<dbReference type="GO" id="GO:0030288">
    <property type="term" value="C:outer membrane-bounded periplasmic space"/>
    <property type="evidence" value="ECO:0007669"/>
    <property type="project" value="TreeGrafter"/>
</dbReference>
<evidence type="ECO:0000256" key="2">
    <source>
        <dbReference type="ARBA" id="ARBA00022670"/>
    </source>
</evidence>
<dbReference type="InterPro" id="IPR029045">
    <property type="entry name" value="ClpP/crotonase-like_dom_sf"/>
</dbReference>
<dbReference type="SMART" id="SM00228">
    <property type="entry name" value="PDZ"/>
    <property type="match status" value="1"/>
</dbReference>
<dbReference type="InterPro" id="IPR004447">
    <property type="entry name" value="Peptidase_S41A"/>
</dbReference>
<dbReference type="PROSITE" id="PS50106">
    <property type="entry name" value="PDZ"/>
    <property type="match status" value="1"/>
</dbReference>